<evidence type="ECO:0000313" key="1">
    <source>
        <dbReference type="EMBL" id="KAF5848198.1"/>
    </source>
</evidence>
<accession>A0A8H5ZD91</accession>
<dbReference type="InterPro" id="IPR019734">
    <property type="entry name" value="TPR_rpt"/>
</dbReference>
<sequence>MSLSRIGRGSTRTVGKIESCLICQFRQFNRTTQHKGPARLILSSHQQKSRAPIQIREYATKPRFDAPKARADVDERSRLGFYTLAKQQGSLKMEPRIAQSLYQDFVTHKSKMDHGTNILRLVKKYNVALDDVSSLGIITFKIPDISDPVKRAQIPPSQHKAISGLLLQGCAQAGDPLAIVHILTAVYLSSAGDESVQELARLFPRYEISKYRQTLESFDQQTLEKTTALWPEVLTLKGLFLEQEGQRLKAKETYLQAINPSSLKYEPGSRHPMQLPLIAPWNALGFLLKSEKDPEVRAEAKTPFELGALKGDDPLSYYELAAFEPRASEKWLRYTSKAAASGHQQAMINLIDFYQEAAKTESPVLKDDGIRKALNWLLGWKPGSAAALAREWLEAASNAGHKPSMLQLADYHDSNGDQEQAKEYLRQILEVPSAANQKEEWPQLVQLARKRLAGIR</sequence>
<reference evidence="1" key="1">
    <citation type="submission" date="2019-11" db="EMBL/GenBank/DDBJ databases">
        <title>Bipolaris sorokiniana Genome sequencing.</title>
        <authorList>
            <person name="Wang H."/>
        </authorList>
    </citation>
    <scope>NUCLEOTIDE SEQUENCE</scope>
</reference>
<dbReference type="InterPro" id="IPR011990">
    <property type="entry name" value="TPR-like_helical_dom_sf"/>
</dbReference>
<dbReference type="Pfam" id="PF13181">
    <property type="entry name" value="TPR_8"/>
    <property type="match status" value="1"/>
</dbReference>
<dbReference type="AlphaFoldDB" id="A0A8H5ZD91"/>
<comment type="caution">
    <text evidence="1">The sequence shown here is derived from an EMBL/GenBank/DDBJ whole genome shotgun (WGS) entry which is preliminary data.</text>
</comment>
<gene>
    <name evidence="1" type="ORF">GGP41_005577</name>
</gene>
<protein>
    <submittedName>
        <fullName evidence="1">Uncharacterized protein</fullName>
    </submittedName>
</protein>
<dbReference type="Gene3D" id="1.25.40.10">
    <property type="entry name" value="Tetratricopeptide repeat domain"/>
    <property type="match status" value="1"/>
</dbReference>
<name>A0A8H5ZD91_COCSA</name>
<dbReference type="OMA" id="IITFKIP"/>
<evidence type="ECO:0000313" key="2">
    <source>
        <dbReference type="Proteomes" id="UP000624244"/>
    </source>
</evidence>
<dbReference type="EMBL" id="WNKQ01000011">
    <property type="protein sequence ID" value="KAF5848198.1"/>
    <property type="molecule type" value="Genomic_DNA"/>
</dbReference>
<proteinExistence type="predicted"/>
<organism evidence="1 2">
    <name type="scientific">Cochliobolus sativus</name>
    <name type="common">Common root rot and spot blotch fungus</name>
    <name type="synonym">Bipolaris sorokiniana</name>
    <dbReference type="NCBI Taxonomy" id="45130"/>
    <lineage>
        <taxon>Eukaryota</taxon>
        <taxon>Fungi</taxon>
        <taxon>Dikarya</taxon>
        <taxon>Ascomycota</taxon>
        <taxon>Pezizomycotina</taxon>
        <taxon>Dothideomycetes</taxon>
        <taxon>Pleosporomycetidae</taxon>
        <taxon>Pleosporales</taxon>
        <taxon>Pleosporineae</taxon>
        <taxon>Pleosporaceae</taxon>
        <taxon>Bipolaris</taxon>
    </lineage>
</organism>
<dbReference type="Proteomes" id="UP000624244">
    <property type="component" value="Unassembled WGS sequence"/>
</dbReference>
<dbReference type="SUPFAM" id="SSF81901">
    <property type="entry name" value="HCP-like"/>
    <property type="match status" value="1"/>
</dbReference>